<sequence>SGQQNEREIPQPKQIKRTKHPLPSPLSHTMHTVFQQIEQEERKGKGLQQSPLDSVQSKGPTFRSARRERS</sequence>
<organism evidence="2">
    <name type="scientific">Tetraselmis sp. GSL018</name>
    <dbReference type="NCBI Taxonomy" id="582737"/>
    <lineage>
        <taxon>Eukaryota</taxon>
        <taxon>Viridiplantae</taxon>
        <taxon>Chlorophyta</taxon>
        <taxon>core chlorophytes</taxon>
        <taxon>Chlorodendrophyceae</taxon>
        <taxon>Chlorodendrales</taxon>
        <taxon>Chlorodendraceae</taxon>
        <taxon>Tetraselmis</taxon>
    </lineage>
</organism>
<feature type="compositionally biased region" description="Polar residues" evidence="1">
    <location>
        <begin position="26"/>
        <end position="37"/>
    </location>
</feature>
<evidence type="ECO:0000313" key="2">
    <source>
        <dbReference type="EMBL" id="JAC75611.1"/>
    </source>
</evidence>
<reference evidence="2" key="1">
    <citation type="submission" date="2014-05" db="EMBL/GenBank/DDBJ databases">
        <title>The transcriptome of the halophilic microalga Tetraselmis sp. GSL018 isolated from the Great Salt Lake, Utah.</title>
        <authorList>
            <person name="Jinkerson R.E."/>
            <person name="D'Adamo S."/>
            <person name="Posewitz M.C."/>
        </authorList>
    </citation>
    <scope>NUCLEOTIDE SEQUENCE</scope>
    <source>
        <strain evidence="2">GSL018</strain>
    </source>
</reference>
<feature type="region of interest" description="Disordered" evidence="1">
    <location>
        <begin position="1"/>
        <end position="70"/>
    </location>
</feature>
<feature type="compositionally biased region" description="Basic and acidic residues" evidence="1">
    <location>
        <begin position="1"/>
        <end position="10"/>
    </location>
</feature>
<evidence type="ECO:0000256" key="1">
    <source>
        <dbReference type="SAM" id="MobiDB-lite"/>
    </source>
</evidence>
<gene>
    <name evidence="2" type="ORF">TSPGSL018_22601</name>
</gene>
<accession>A0A061RYL6</accession>
<feature type="non-terminal residue" evidence="2">
    <location>
        <position position="1"/>
    </location>
</feature>
<proteinExistence type="predicted"/>
<name>A0A061RYL6_9CHLO</name>
<feature type="compositionally biased region" description="Polar residues" evidence="1">
    <location>
        <begin position="47"/>
        <end position="59"/>
    </location>
</feature>
<protein>
    <submittedName>
        <fullName evidence="2">Uncharacterized protein</fullName>
    </submittedName>
</protein>
<dbReference type="AlphaFoldDB" id="A0A061RYL6"/>
<dbReference type="EMBL" id="GBEZ01010028">
    <property type="protein sequence ID" value="JAC75611.1"/>
    <property type="molecule type" value="Transcribed_RNA"/>
</dbReference>
<feature type="non-terminal residue" evidence="2">
    <location>
        <position position="70"/>
    </location>
</feature>